<dbReference type="EMBL" id="KF582523">
    <property type="protein sequence ID" value="AHF46091.1"/>
    <property type="molecule type" value="Genomic_DNA"/>
</dbReference>
<keyword evidence="1" id="KW-0614">Plasmid</keyword>
<reference evidence="1" key="1">
    <citation type="journal article" date="2014" name="FEMS Microbiol. Lett.">
        <title>Complete nucleotide sequence of a conjugative IncF plasmid from an Escherichia coli isolate of equine origin containing blaCMY-2 within a novel genetic context.</title>
        <authorList>
            <person name="Karczmarczyk M."/>
            <person name="Wang J."/>
            <person name="Leonard N."/>
            <person name="Fanning S."/>
        </authorList>
    </citation>
    <scope>NUCLEOTIDE SEQUENCE</scope>
    <source>
        <strain evidence="1">EQ011</strain>
        <plasmid evidence="1">pEQ011</plasmid>
    </source>
</reference>
<name>W0FWW6_ECOLX</name>
<organism evidence="1">
    <name type="scientific">Escherichia coli</name>
    <dbReference type="NCBI Taxonomy" id="562"/>
    <lineage>
        <taxon>Bacteria</taxon>
        <taxon>Pseudomonadati</taxon>
        <taxon>Pseudomonadota</taxon>
        <taxon>Gammaproteobacteria</taxon>
        <taxon>Enterobacterales</taxon>
        <taxon>Enterobacteriaceae</taxon>
        <taxon>Escherichia</taxon>
    </lineage>
</organism>
<proteinExistence type="predicted"/>
<protein>
    <submittedName>
        <fullName evidence="1">Entry exclusion protein I</fullName>
    </submittedName>
</protein>
<dbReference type="AlphaFoldDB" id="W0FWW6"/>
<accession>W0FWW6</accession>
<evidence type="ECO:0000313" key="1">
    <source>
        <dbReference type="EMBL" id="AHF46091.1"/>
    </source>
</evidence>
<geneLocation type="plasmid" evidence="1">
    <name>pEQ011</name>
</geneLocation>
<sequence>MCTGLVSYRTGQDGRREFETSELFCTGVFYNEILIGGDEQCSQGRIL</sequence>